<organism evidence="2 3">
    <name type="scientific">Aromia moschata</name>
    <dbReference type="NCBI Taxonomy" id="1265417"/>
    <lineage>
        <taxon>Eukaryota</taxon>
        <taxon>Metazoa</taxon>
        <taxon>Ecdysozoa</taxon>
        <taxon>Arthropoda</taxon>
        <taxon>Hexapoda</taxon>
        <taxon>Insecta</taxon>
        <taxon>Pterygota</taxon>
        <taxon>Neoptera</taxon>
        <taxon>Endopterygota</taxon>
        <taxon>Coleoptera</taxon>
        <taxon>Polyphaga</taxon>
        <taxon>Cucujiformia</taxon>
        <taxon>Chrysomeloidea</taxon>
        <taxon>Cerambycidae</taxon>
        <taxon>Cerambycinae</taxon>
        <taxon>Callichromatini</taxon>
        <taxon>Aromia</taxon>
    </lineage>
</organism>
<dbReference type="GO" id="GO:0006886">
    <property type="term" value="P:intracellular protein transport"/>
    <property type="evidence" value="ECO:0007669"/>
    <property type="project" value="InterPro"/>
</dbReference>
<dbReference type="GO" id="GO:0003779">
    <property type="term" value="F:actin binding"/>
    <property type="evidence" value="ECO:0007669"/>
    <property type="project" value="TreeGrafter"/>
</dbReference>
<name>A0AAV8Z031_9CUCU</name>
<gene>
    <name evidence="2" type="ORF">NQ318_019242</name>
</gene>
<dbReference type="GO" id="GO:0042144">
    <property type="term" value="P:vacuole fusion, non-autophagic"/>
    <property type="evidence" value="ECO:0007669"/>
    <property type="project" value="TreeGrafter"/>
</dbReference>
<comment type="caution">
    <text evidence="2">The sequence shown here is derived from an EMBL/GenBank/DDBJ whole genome shotgun (WGS) entry which is preliminary data.</text>
</comment>
<keyword evidence="3" id="KW-1185">Reference proteome</keyword>
<accession>A0AAV8Z031</accession>
<dbReference type="InterPro" id="IPR016534">
    <property type="entry name" value="VPS16"/>
</dbReference>
<dbReference type="GO" id="GO:0005768">
    <property type="term" value="C:endosome"/>
    <property type="evidence" value="ECO:0007669"/>
    <property type="project" value="TreeGrafter"/>
</dbReference>
<sequence>MPLGDFKMTIRNFPVAQSLYIKYCKEHNTQALNEIYIQEDDFCAQAQTFILESLDEKKRHMKDSLLTAASEAYKKGRKELYVSMCDETLKLLRFQRDFEEKQPNAKNKFIGKSVHDTCKLLLEMNEAKLAEKFRNDYKIPDKRYWWLKINHLAQSKDWIELEKFSKLKKSPIGYTPFIDVCLQNDNRQEALKCLEEAADIAFQQRDIQGLLYVQSKCSSQFPQTQLSEKINAMIMQLESRK</sequence>
<evidence type="ECO:0000313" key="3">
    <source>
        <dbReference type="Proteomes" id="UP001162162"/>
    </source>
</evidence>
<dbReference type="InterPro" id="IPR038132">
    <property type="entry name" value="Vps16_C_sf"/>
</dbReference>
<protein>
    <recommendedName>
        <fullName evidence="1">Vps16 C-terminal domain-containing protein</fullName>
    </recommendedName>
</protein>
<dbReference type="PANTHER" id="PTHR12811">
    <property type="entry name" value="VACUOLAR PROTEIN SORTING VPS16"/>
    <property type="match status" value="1"/>
</dbReference>
<feature type="domain" description="Vps16 C-terminal" evidence="1">
    <location>
        <begin position="1"/>
        <end position="192"/>
    </location>
</feature>
<dbReference type="EMBL" id="JAPWTK010000029">
    <property type="protein sequence ID" value="KAJ8956522.1"/>
    <property type="molecule type" value="Genomic_DNA"/>
</dbReference>
<dbReference type="Pfam" id="PF04840">
    <property type="entry name" value="Vps16_C"/>
    <property type="match status" value="1"/>
</dbReference>
<dbReference type="InterPro" id="IPR006925">
    <property type="entry name" value="Vps16_C"/>
</dbReference>
<dbReference type="GO" id="GO:0005765">
    <property type="term" value="C:lysosomal membrane"/>
    <property type="evidence" value="ECO:0007669"/>
    <property type="project" value="TreeGrafter"/>
</dbReference>
<proteinExistence type="predicted"/>
<dbReference type="Gene3D" id="1.10.150.780">
    <property type="entry name" value="Vps16, C-terminal region"/>
    <property type="match status" value="1"/>
</dbReference>
<dbReference type="PANTHER" id="PTHR12811:SF0">
    <property type="entry name" value="VACUOLAR PROTEIN SORTING-ASSOCIATED PROTEIN 16 HOMOLOG"/>
    <property type="match status" value="1"/>
</dbReference>
<dbReference type="GO" id="GO:0016197">
    <property type="term" value="P:endosomal transport"/>
    <property type="evidence" value="ECO:0007669"/>
    <property type="project" value="TreeGrafter"/>
</dbReference>
<evidence type="ECO:0000259" key="1">
    <source>
        <dbReference type="Pfam" id="PF04840"/>
    </source>
</evidence>
<reference evidence="2" key="1">
    <citation type="journal article" date="2023" name="Insect Mol. Biol.">
        <title>Genome sequencing provides insights into the evolution of gene families encoding plant cell wall-degrading enzymes in longhorned beetles.</title>
        <authorList>
            <person name="Shin N.R."/>
            <person name="Okamura Y."/>
            <person name="Kirsch R."/>
            <person name="Pauchet Y."/>
        </authorList>
    </citation>
    <scope>NUCLEOTIDE SEQUENCE</scope>
    <source>
        <strain evidence="2">AMC_N1</strain>
    </source>
</reference>
<dbReference type="GO" id="GO:0030897">
    <property type="term" value="C:HOPS complex"/>
    <property type="evidence" value="ECO:0007669"/>
    <property type="project" value="TreeGrafter"/>
</dbReference>
<evidence type="ECO:0000313" key="2">
    <source>
        <dbReference type="EMBL" id="KAJ8956522.1"/>
    </source>
</evidence>
<dbReference type="AlphaFoldDB" id="A0AAV8Z031"/>
<dbReference type="Proteomes" id="UP001162162">
    <property type="component" value="Unassembled WGS sequence"/>
</dbReference>